<comment type="cofactor">
    <cofactor evidence="1">
        <name>pantetheine 4'-phosphate</name>
        <dbReference type="ChEBI" id="CHEBI:47942"/>
    </cofactor>
</comment>
<keyword evidence="5" id="KW-0436">Ligase</keyword>
<protein>
    <submittedName>
        <fullName evidence="7">Amino acid adenylation domain-containing protein</fullName>
    </submittedName>
</protein>
<dbReference type="InterPro" id="IPR023213">
    <property type="entry name" value="CAT-like_dom_sf"/>
</dbReference>
<dbReference type="InterPro" id="IPR006162">
    <property type="entry name" value="Ppantetheine_attach_site"/>
</dbReference>
<dbReference type="PROSITE" id="PS50075">
    <property type="entry name" value="CARRIER"/>
    <property type="match status" value="3"/>
</dbReference>
<feature type="domain" description="Carrier" evidence="6">
    <location>
        <begin position="1041"/>
        <end position="1115"/>
    </location>
</feature>
<evidence type="ECO:0000313" key="7">
    <source>
        <dbReference type="EMBL" id="QZN97543.1"/>
    </source>
</evidence>
<feature type="domain" description="Carrier" evidence="6">
    <location>
        <begin position="3128"/>
        <end position="3203"/>
    </location>
</feature>
<name>A0ABX9AQU9_9ENTR</name>
<dbReference type="InterPro" id="IPR010071">
    <property type="entry name" value="AA_adenyl_dom"/>
</dbReference>
<dbReference type="PROSITE" id="PS00012">
    <property type="entry name" value="PHOSPHOPANTETHEINE"/>
    <property type="match status" value="2"/>
</dbReference>
<dbReference type="InterPro" id="IPR020806">
    <property type="entry name" value="PKS_PP-bd"/>
</dbReference>
<organism evidence="7 8">
    <name type="scientific">Symbiopectobacterium purcellii</name>
    <dbReference type="NCBI Taxonomy" id="2871826"/>
    <lineage>
        <taxon>Bacteria</taxon>
        <taxon>Pseudomonadati</taxon>
        <taxon>Pseudomonadota</taxon>
        <taxon>Gammaproteobacteria</taxon>
        <taxon>Enterobacterales</taxon>
        <taxon>Enterobacteriaceae</taxon>
    </lineage>
</organism>
<dbReference type="Gene3D" id="1.10.1200.10">
    <property type="entry name" value="ACP-like"/>
    <property type="match status" value="4"/>
</dbReference>
<dbReference type="InterPro" id="IPR042099">
    <property type="entry name" value="ANL_N_sf"/>
</dbReference>
<reference evidence="7 8" key="1">
    <citation type="submission" date="2021-08" db="EMBL/GenBank/DDBJ databases">
        <title>Culture and genomic analysis of Symbiopectobacterium purcellii sp. nov. gen. nov., isolated from the leafhopper Empoasca decipiens.</title>
        <authorList>
            <person name="Nadal-Jimenez P."/>
            <person name="Siozios S."/>
            <person name="Halliday N."/>
            <person name="Camara M."/>
            <person name="Hurst G.D.D."/>
        </authorList>
    </citation>
    <scope>NUCLEOTIDE SEQUENCE [LARGE SCALE GENOMIC DNA]</scope>
    <source>
        <strain evidence="7 8">SyEd1</strain>
    </source>
</reference>
<dbReference type="EMBL" id="CP081864">
    <property type="protein sequence ID" value="QZN97543.1"/>
    <property type="molecule type" value="Genomic_DNA"/>
</dbReference>
<proteinExistence type="predicted"/>
<dbReference type="SMART" id="SM00823">
    <property type="entry name" value="PKS_PP"/>
    <property type="match status" value="3"/>
</dbReference>
<keyword evidence="4" id="KW-0597">Phosphoprotein</keyword>
<dbReference type="Gene3D" id="3.30.559.10">
    <property type="entry name" value="Chloramphenicol acetyltransferase-like domain"/>
    <property type="match status" value="3"/>
</dbReference>
<evidence type="ECO:0000256" key="3">
    <source>
        <dbReference type="ARBA" id="ARBA00022450"/>
    </source>
</evidence>
<evidence type="ECO:0000256" key="2">
    <source>
        <dbReference type="ARBA" id="ARBA00004924"/>
    </source>
</evidence>
<evidence type="ECO:0000256" key="4">
    <source>
        <dbReference type="ARBA" id="ARBA00022553"/>
    </source>
</evidence>
<comment type="pathway">
    <text evidence="2">Siderophore biosynthesis.</text>
</comment>
<keyword evidence="8" id="KW-1185">Reference proteome</keyword>
<dbReference type="InterPro" id="IPR036736">
    <property type="entry name" value="ACP-like_sf"/>
</dbReference>
<dbReference type="SUPFAM" id="SSF56801">
    <property type="entry name" value="Acetyl-CoA synthetase-like"/>
    <property type="match status" value="3"/>
</dbReference>
<evidence type="ECO:0000256" key="1">
    <source>
        <dbReference type="ARBA" id="ARBA00001957"/>
    </source>
</evidence>
<feature type="domain" description="Carrier" evidence="6">
    <location>
        <begin position="2090"/>
        <end position="2164"/>
    </location>
</feature>
<keyword evidence="3" id="KW-0596">Phosphopantetheine</keyword>
<dbReference type="InterPro" id="IPR025110">
    <property type="entry name" value="AMP-bd_C"/>
</dbReference>
<dbReference type="SUPFAM" id="SSF47336">
    <property type="entry name" value="ACP-like"/>
    <property type="match status" value="4"/>
</dbReference>
<gene>
    <name evidence="7" type="ORF">K6K13_09570</name>
</gene>
<dbReference type="InterPro" id="IPR057737">
    <property type="entry name" value="Condensation_MtbB-like"/>
</dbReference>
<dbReference type="NCBIfam" id="NF003417">
    <property type="entry name" value="PRK04813.1"/>
    <property type="match status" value="3"/>
</dbReference>
<dbReference type="PANTHER" id="PTHR45527:SF10">
    <property type="entry name" value="PYOCHELIN SYNTHASE PCHF"/>
    <property type="match status" value="1"/>
</dbReference>
<dbReference type="Pfam" id="PF00501">
    <property type="entry name" value="AMP-binding"/>
    <property type="match status" value="3"/>
</dbReference>
<dbReference type="NCBIfam" id="TIGR01733">
    <property type="entry name" value="AA-adenyl-dom"/>
    <property type="match status" value="3"/>
</dbReference>
<dbReference type="PANTHER" id="PTHR45527">
    <property type="entry name" value="NONRIBOSOMAL PEPTIDE SYNTHETASE"/>
    <property type="match status" value="1"/>
</dbReference>
<dbReference type="InterPro" id="IPR009081">
    <property type="entry name" value="PP-bd_ACP"/>
</dbReference>
<dbReference type="SUPFAM" id="SSF52777">
    <property type="entry name" value="CoA-dependent acyltransferases"/>
    <property type="match status" value="6"/>
</dbReference>
<dbReference type="Gene3D" id="3.30.300.30">
    <property type="match status" value="3"/>
</dbReference>
<accession>A0ABX9AQU9</accession>
<dbReference type="Gene3D" id="3.40.50.12780">
    <property type="entry name" value="N-terminal domain of ligase-like"/>
    <property type="match status" value="3"/>
</dbReference>
<dbReference type="InterPro" id="IPR045851">
    <property type="entry name" value="AMP-bd_C_sf"/>
</dbReference>
<evidence type="ECO:0000313" key="8">
    <source>
        <dbReference type="Proteomes" id="UP000825886"/>
    </source>
</evidence>
<dbReference type="InterPro" id="IPR020845">
    <property type="entry name" value="AMP-binding_CS"/>
</dbReference>
<dbReference type="Pfam" id="PF13193">
    <property type="entry name" value="AMP-binding_C"/>
    <property type="match status" value="3"/>
</dbReference>
<dbReference type="Gene3D" id="3.30.559.30">
    <property type="entry name" value="Nonribosomal peptide synthetase, condensation domain"/>
    <property type="match status" value="3"/>
</dbReference>
<dbReference type="Pfam" id="PF00550">
    <property type="entry name" value="PP-binding"/>
    <property type="match status" value="4"/>
</dbReference>
<dbReference type="PROSITE" id="PS00455">
    <property type="entry name" value="AMP_BINDING"/>
    <property type="match status" value="3"/>
</dbReference>
<evidence type="ECO:0000259" key="6">
    <source>
        <dbReference type="PROSITE" id="PS50075"/>
    </source>
</evidence>
<dbReference type="InterPro" id="IPR001242">
    <property type="entry name" value="Condensation_dom"/>
</dbReference>
<dbReference type="CDD" id="cd19535">
    <property type="entry name" value="Cyc_NRPS"/>
    <property type="match status" value="3"/>
</dbReference>
<dbReference type="InterPro" id="IPR000873">
    <property type="entry name" value="AMP-dep_synth/lig_dom"/>
</dbReference>
<dbReference type="Proteomes" id="UP000825886">
    <property type="component" value="Chromosome"/>
</dbReference>
<dbReference type="Pfam" id="PF00668">
    <property type="entry name" value="Condensation"/>
    <property type="match status" value="3"/>
</dbReference>
<sequence length="3214" mass="356848">MAKKDALLIPLLSRILDVPEAALHDDSNLMHYGMYSMRTMRAATWLRREGIAVTFSDFIDKRTVKEWREVISAAKAYRTVADTDAPPCDTPGFELATMQHAFWIGRNERQQLGGVSAHFYAELDGKALDPERLANALNRLIQRHDMLRLRIDQDARLHIAPDSPCQLQINDLRELSAEQCHGSLAALRQRYTHQQLDIANGETLMLALSLLPTGDSRLHIDLDMIAGDATSLRLLLRELAQSYRQPDYALPPLRSSYRDYQQRWQEKHEHRREQDRAWWQTQLSRLATSPALPLQSSEKTVPVTERRYLWLNPTQQQQLTTMSHQFGLSVPVVLATIFGECIGLWSGGAPFLLNLPVFSRDEEIEDADRLVGDFSSSVLINVEPSSAASIIEQARQLQTQLHRALAHTAWSGVDVLRDLSRQQQINASLAPVVFTSALALGDLFEPPVRAVLGEPVWSVSQGPQVLIDAQATEYLNGIMLNWDVRADRFAPGVIDAMFEGFQQQVHALLNDITCWQRPQPVPPPVAPWPPEIAEPANAPTLLHRFFMHAERDPDAIALQWGEHGVLHYGELAQNALCIARFLHEQGIKTGDSVAISMGKGPEQVMAVLGVLAAGATYVPCGIDIPLARREAVYRLANVALVLCDSHSAYQPEWPRGIPVLPLVQGLQALPLAASAEVDEQRAMYVIFTSGTTGQPKGVAVSHRAVANTVDGVDSHFTVTPSDCTITLSALDFDLSAYDIFSCLSRGARVAVVDEQQRRDAHAWLALIQRYGVSIISCVPALLDMILTAAGDTPLSSARLVMLGGDRIPVALAERWWRRTAGAPFVGLGGMTEAAIHSTLFVLHADDPRWTLVPFGTPLPNMYCRIVDALGRDCPPWVVGELWVSGPGLALGYRNDAERTAVKFVACAGRRWYRSGDRARYWPDDTIEYLGRNDQQIKIRGHRIEPGEVEAALMRHPAIHSACVTVVAQATRQLCATLVTDENNSASVWQGWLQPLLPRYAIPEHYVVIPAMPVTENGKTDRASVEYLAASQINLARTPRSTPENDIERQVAALWAMLLNVDSVSREDNFFVLGGDSLIATRLIAALRERQLSAPLHALFTSPELRDFCHYVQAEVAVSLPMLVADDAARYQPFPLSDIQRAFWIGRSEQMTLGGVGSHFYIEFDGEGLDVARLEVAWQQLIARHAMLRAVVTDAGEQQVLPDTRLYHIERHTACDDVEGALQTWRDTLSHRVYDVREWPLFSLHVVDYQQGGDARQRLMVSLDSMMFDGRSIMILFTEWDALYRNPTVELPALRIHYRDYQCGLADHSAALMPQAKAYWLEQLKTLPAAPALPLAVRPETVVKPRFQRRRYVLPAESWQRFMSQAQRHGITVSVALAAAYGEVLAFWSNQSALALNFTLFDRQPLHPDINRVVGDFASILLLGYETAQGRDFCQATMQLQQQVGEGLSHRQFSGVQVLRELARYHDQSMATMPVVFTSVLGLEKDASMALSDAFPRVHYSLTQTPQVWLDAKVSESHGCLLLEWDVVEALFPPGVIDSLFAAYCHLVESLVQADWCQPISLSLPTEQQRLRAQINQTAMDFGDNTVPYLRVFAQAQRAPQATALVWGDHGVMHYGEMTRQALSVAAYLVQQGMQPGDKVAITHRKGAAQIVGVLGVLAAGGCYVPCSIALPLARREQIYQAARVRCVLTDDMSLTHLDWPAAFPVVALSTALACAPLQEPVIQPGHAPIYVIFTSGSTGAPKGVVVSHRAVANTIDAVTRRFDLSVSDRSMTLSALDFDLSAFDIFTFLGIGASLAVVEEPQWRDAAAWAVLMTRWQVSVISAVPAQVEMLTIAAHDGGLPQSLRLVMVGGDRILYALPHQLWALAPQARFAALGGMTEAAIHATCYIVTPDDLWWPAAPYGEPLANMRCRVVDGQERDCPNGVKGELWISGAGLADGYMGDAQRSAEKFVVRQGTTWYRTGDRAYYRDDGVLIFCGRTDGQVKVRGYRIELAEIEGALTRLPEVDEAVAVLLDAPSPQVAAALVCPETTEMAEIKLTLQAWLPEYEVPEHLIRIARVPLTANGKIDRAAIRDEMQSYLNGLRDERGGERPVGRAEQVLATLWGALLDLDTVTREANFFSLGGDSLIATRLISRLPQEGFHGSLASLFRQPVLHAFAATLRDATPEQPIRLHHDAAQRYHPFPLNDVQEAYWLGRRDGFVLGGIAAQCYHEYELQHADLMRLEHAWNQLVMRHDMLRCVISEDGQQSIMEEVPYFYFRYHDLRHLTDASAQLALLRNRMAHQILSASSGRLYDITLIDYGAGKSRLAVLFDNLIVDGLSMLTLFSEWFECYQNPETELPPLAIQFRDYQCWRAQQGQAQEDIVYWQQRFDALPPAPALPTRMVPAAIITPRFRRLEAQLEPALWRQLSDRARQVQITPSVLLLTCFAETLSRWSGQKALVITLTQFDRQPLHPDINRVVGDFTSLTLAEYHADNAESWLRHAQRLQEQVWRDLGHASVSAISVQRALAQRAGNEMQAAPVVFTSMLGVADTLAKAVPWPNYTCSQTPQVWLDHQAIDLADGVLLSWDYLEELFLPDMIEQMFAWYCHTLRALAGNDWLAPPMRDLPVAQRQIRLQANTTGGPMPNHRALHDAFFSQAQQWPERPALWDSVNGHLSYGALREQALTVAAGLLHHGIHAGDCVALCLPSGSERMVALLGILAAGAAYLPLNQAHPIARHALLCRKGRAKAVICDNELSFALPTYSLSSLRANAPLTAPIIPPDDTLAYVLFTSGTTGEPKGVMVEHRNVLNTLETVCQQLDISAQDVFLAVSALDFDLSVFDLFAALSVGGLVVLVEDSPHHDADRWLTLMSTHGVSVWNSVPSLFDMLHTLARARQVTLPDLRIALLSGDWVEPDSGERLRTFAPSAQGFALGGATEAAIWSSIWPLSSPRPEGCHSVPYGFPLRNQRFRVVDTLGNDTPDWVPGELWIGGLGIARGYCADARLTALHFNGDYPWRWYRTGDRARYRPNGVLEFLGRIDNQIKLQGHRIELSEIESILQRHPQVRQAVAVVQGDGATAGLHAYVQMDVAEEAFNALLSALHHELRITLPGYAIPAAISPVTTWPLTPNGKIDRCQLAIPSPHPTSHQPKKISELQHVVAVLWQQLVEGPLPLGTDSFFRVGGNSLLGTKLVAQVCERFSINLTIKEFFYDATLSGLCACVERHLADRARMEEGTL</sequence>
<evidence type="ECO:0000256" key="5">
    <source>
        <dbReference type="ARBA" id="ARBA00022598"/>
    </source>
</evidence>